<evidence type="ECO:0000313" key="4">
    <source>
        <dbReference type="Proteomes" id="UP000323664"/>
    </source>
</evidence>
<dbReference type="Proteomes" id="UP000323664">
    <property type="component" value="Unassembled WGS sequence"/>
</dbReference>
<sequence>MSRRALLYSKRVLAFITFLAVIYTLIMCNLLFFSGRAPGVNYQYNLVPFETIRPLLLERERYSTEAWIKNLFGNIVLFIPLGIWIPWLFHRYRSWFRLTFIVVLILLLVETIQLITRVGSLDVDDIILNTVGAWIGFAGFRLLIGSPRKTRS</sequence>
<reference evidence="3 4" key="1">
    <citation type="journal article" date="2019" name="J. Ind. Microbiol. Biotechnol.">
        <title>Paenibacillus amylolyticus 27C64 has a diverse set of carbohydrate-active enzymes and complete pectin deconstruction system.</title>
        <authorList>
            <person name="Keggi C."/>
            <person name="Doran-Peterson J."/>
        </authorList>
    </citation>
    <scope>NUCLEOTIDE SEQUENCE [LARGE SCALE GENOMIC DNA]</scope>
    <source>
        <strain evidence="3 4">27C64</strain>
    </source>
</reference>
<dbReference type="InterPro" id="IPR006976">
    <property type="entry name" value="VanZ-like"/>
</dbReference>
<evidence type="ECO:0000256" key="1">
    <source>
        <dbReference type="SAM" id="Phobius"/>
    </source>
</evidence>
<feature type="transmembrane region" description="Helical" evidence="1">
    <location>
        <begin position="71"/>
        <end position="89"/>
    </location>
</feature>
<keyword evidence="1" id="KW-0812">Transmembrane</keyword>
<evidence type="ECO:0000313" key="3">
    <source>
        <dbReference type="EMBL" id="KAA8783923.1"/>
    </source>
</evidence>
<dbReference type="Pfam" id="PF04892">
    <property type="entry name" value="VanZ"/>
    <property type="match status" value="1"/>
</dbReference>
<gene>
    <name evidence="3" type="ORF">EC604_08690</name>
</gene>
<dbReference type="OrthoDB" id="4822551at2"/>
<dbReference type="InterPro" id="IPR053150">
    <property type="entry name" value="Teicoplanin_resist-assoc"/>
</dbReference>
<keyword evidence="1" id="KW-0472">Membrane</keyword>
<dbReference type="EMBL" id="RIAS01000003">
    <property type="protein sequence ID" value="KAA8783923.1"/>
    <property type="molecule type" value="Genomic_DNA"/>
</dbReference>
<keyword evidence="1" id="KW-1133">Transmembrane helix</keyword>
<feature type="transmembrane region" description="Helical" evidence="1">
    <location>
        <begin position="12"/>
        <end position="33"/>
    </location>
</feature>
<dbReference type="PANTHER" id="PTHR36834">
    <property type="entry name" value="MEMBRANE PROTEIN-RELATED"/>
    <property type="match status" value="1"/>
</dbReference>
<dbReference type="RefSeq" id="WP_123063773.1">
    <property type="nucleotide sequence ID" value="NZ_RIAS01000003.1"/>
</dbReference>
<organism evidence="3 4">
    <name type="scientific">Paenibacillus amylolyticus</name>
    <dbReference type="NCBI Taxonomy" id="1451"/>
    <lineage>
        <taxon>Bacteria</taxon>
        <taxon>Bacillati</taxon>
        <taxon>Bacillota</taxon>
        <taxon>Bacilli</taxon>
        <taxon>Bacillales</taxon>
        <taxon>Paenibacillaceae</taxon>
        <taxon>Paenibacillus</taxon>
    </lineage>
</organism>
<feature type="transmembrane region" description="Helical" evidence="1">
    <location>
        <begin position="96"/>
        <end position="114"/>
    </location>
</feature>
<protein>
    <submittedName>
        <fullName evidence="3">VanZ family protein</fullName>
    </submittedName>
</protein>
<evidence type="ECO:0000259" key="2">
    <source>
        <dbReference type="Pfam" id="PF04892"/>
    </source>
</evidence>
<feature type="domain" description="VanZ-like" evidence="2">
    <location>
        <begin position="21"/>
        <end position="143"/>
    </location>
</feature>
<dbReference type="PANTHER" id="PTHR36834:SF1">
    <property type="entry name" value="INTEGRAL MEMBRANE PROTEIN"/>
    <property type="match status" value="1"/>
</dbReference>
<proteinExistence type="predicted"/>
<feature type="transmembrane region" description="Helical" evidence="1">
    <location>
        <begin position="126"/>
        <end position="144"/>
    </location>
</feature>
<dbReference type="AlphaFoldDB" id="A0A5M9WQW6"/>
<name>A0A5M9WQW6_PAEAM</name>
<comment type="caution">
    <text evidence="3">The sequence shown here is derived from an EMBL/GenBank/DDBJ whole genome shotgun (WGS) entry which is preliminary data.</text>
</comment>
<accession>A0A5M9WQW6</accession>